<evidence type="ECO:0000256" key="2">
    <source>
        <dbReference type="ARBA" id="ARBA00022525"/>
    </source>
</evidence>
<sequence>PDGKHDPDGKPGNTDPLNPDTDGDGVSDGDEVTGAKNDGKPTNPNKADTDGDGLSDGDEIKNGTDPLDPNDPGKKAAEQPKGGNPASTAQLSQTGSSIIALVITAIVLMFAGVGVLVFRKRSNK</sequence>
<name>A0A430F4E6_9BIFI</name>
<evidence type="ECO:0000256" key="1">
    <source>
        <dbReference type="ARBA" id="ARBA00004613"/>
    </source>
</evidence>
<organism evidence="7 8">
    <name type="scientific">Bifidobacterium castoris</name>
    <dbReference type="NCBI Taxonomy" id="2306972"/>
    <lineage>
        <taxon>Bacteria</taxon>
        <taxon>Bacillati</taxon>
        <taxon>Actinomycetota</taxon>
        <taxon>Actinomycetes</taxon>
        <taxon>Bifidobacteriales</taxon>
        <taxon>Bifidobacteriaceae</taxon>
        <taxon>Bifidobacterium</taxon>
    </lineage>
</organism>
<keyword evidence="8" id="KW-1185">Reference proteome</keyword>
<reference evidence="7 8" key="1">
    <citation type="submission" date="2018-09" db="EMBL/GenBank/DDBJ databases">
        <title>Characterization of the phylogenetic diversity of five novel species belonging to the genus Bifidobacterium.</title>
        <authorList>
            <person name="Lugli G.A."/>
            <person name="Duranti S."/>
            <person name="Milani C."/>
        </authorList>
    </citation>
    <scope>NUCLEOTIDE SEQUENCE [LARGE SCALE GENOMIC DNA]</scope>
    <source>
        <strain evidence="7 8">2020B</strain>
    </source>
</reference>
<dbReference type="Proteomes" id="UP000288052">
    <property type="component" value="Unassembled WGS sequence"/>
</dbReference>
<evidence type="ECO:0000256" key="5">
    <source>
        <dbReference type="SAM" id="MobiDB-lite"/>
    </source>
</evidence>
<evidence type="ECO:0008006" key="9">
    <source>
        <dbReference type="Google" id="ProtNLM"/>
    </source>
</evidence>
<keyword evidence="6" id="KW-0812">Transmembrane</keyword>
<dbReference type="Pfam" id="PF18884">
    <property type="entry name" value="TSP3_bac"/>
    <property type="match status" value="2"/>
</dbReference>
<keyword evidence="2" id="KW-0964">Secreted</keyword>
<accession>A0A430F4E6</accession>
<dbReference type="InterPro" id="IPR059100">
    <property type="entry name" value="TSP3_bac"/>
</dbReference>
<keyword evidence="6" id="KW-0472">Membrane</keyword>
<evidence type="ECO:0000256" key="3">
    <source>
        <dbReference type="ARBA" id="ARBA00022729"/>
    </source>
</evidence>
<feature type="region of interest" description="Disordered" evidence="5">
    <location>
        <begin position="1"/>
        <end position="91"/>
    </location>
</feature>
<keyword evidence="3" id="KW-0732">Signal</keyword>
<proteinExistence type="predicted"/>
<evidence type="ECO:0000256" key="4">
    <source>
        <dbReference type="ARBA" id="ARBA00022837"/>
    </source>
</evidence>
<comment type="subcellular location">
    <subcellularLocation>
        <location evidence="1">Secreted</location>
    </subcellularLocation>
</comment>
<feature type="non-terminal residue" evidence="7">
    <location>
        <position position="1"/>
    </location>
</feature>
<feature type="compositionally biased region" description="Acidic residues" evidence="5">
    <location>
        <begin position="21"/>
        <end position="31"/>
    </location>
</feature>
<evidence type="ECO:0000256" key="6">
    <source>
        <dbReference type="SAM" id="Phobius"/>
    </source>
</evidence>
<feature type="transmembrane region" description="Helical" evidence="6">
    <location>
        <begin position="98"/>
        <end position="118"/>
    </location>
</feature>
<evidence type="ECO:0000313" key="8">
    <source>
        <dbReference type="Proteomes" id="UP000288052"/>
    </source>
</evidence>
<evidence type="ECO:0000313" key="7">
    <source>
        <dbReference type="EMBL" id="RSX44158.1"/>
    </source>
</evidence>
<dbReference type="AlphaFoldDB" id="A0A430F4E6"/>
<protein>
    <recommendedName>
        <fullName evidence="9">Gram-positive cocci surface proteins LPxTG domain-containing protein</fullName>
    </recommendedName>
</protein>
<dbReference type="RefSeq" id="WP_126032973.1">
    <property type="nucleotide sequence ID" value="NZ_QXGI01000013.1"/>
</dbReference>
<dbReference type="NCBIfam" id="TIGR01167">
    <property type="entry name" value="LPXTG_anchor"/>
    <property type="match status" value="1"/>
</dbReference>
<comment type="caution">
    <text evidence="7">The sequence shown here is derived from an EMBL/GenBank/DDBJ whole genome shotgun (WGS) entry which is preliminary data.</text>
</comment>
<keyword evidence="4" id="KW-0106">Calcium</keyword>
<keyword evidence="6" id="KW-1133">Transmembrane helix</keyword>
<dbReference type="EMBL" id="QXGI01000013">
    <property type="protein sequence ID" value="RSX44158.1"/>
    <property type="molecule type" value="Genomic_DNA"/>
</dbReference>
<dbReference type="OrthoDB" id="4428212at2"/>
<gene>
    <name evidence="7" type="ORF">D2E22_2023</name>
</gene>